<evidence type="ECO:0008006" key="3">
    <source>
        <dbReference type="Google" id="ProtNLM"/>
    </source>
</evidence>
<reference evidence="1 2" key="1">
    <citation type="submission" date="2013-05" db="EMBL/GenBank/DDBJ databases">
        <title>Complete genome sequence of the lipase-producing bacterium Photobacterium gaetbulicola Gung47.</title>
        <authorList>
            <person name="Kim Y.-O."/>
        </authorList>
    </citation>
    <scope>NUCLEOTIDE SEQUENCE [LARGE SCALE GENOMIC DNA]</scope>
    <source>
        <strain evidence="1 2">Gung47</strain>
    </source>
</reference>
<evidence type="ECO:0000313" key="2">
    <source>
        <dbReference type="Proteomes" id="UP000032303"/>
    </source>
</evidence>
<gene>
    <name evidence="1" type="ORF">H744_2c0437</name>
</gene>
<sequence>MVFDGAGGIRPRFLVAEKEQIMKKQGTLLLLLAAFALPVILAKLVLDLNWYQGGVTNRGELLDSPMASEWLGESNQWQLIYLLPDECDELCLGALFNLRQVPQAVGAEHDRLSSVLLIDGDTLDEQPADVKKQLAGIEQRQVPENVVSQLKTLEYGAKAIYIADPLGNVMMAYPLVKGQVAVLAQGKDVLRDLKRLLKISKIG</sequence>
<evidence type="ECO:0000313" key="1">
    <source>
        <dbReference type="EMBL" id="AJR07173.1"/>
    </source>
</evidence>
<name>A0A0C5WJ51_9GAMM</name>
<dbReference type="STRING" id="658445.H744_2c0437"/>
<dbReference type="AlphaFoldDB" id="A0A0C5WJ51"/>
<organism evidence="1 2">
    <name type="scientific">Photobacterium gaetbulicola Gung47</name>
    <dbReference type="NCBI Taxonomy" id="658445"/>
    <lineage>
        <taxon>Bacteria</taxon>
        <taxon>Pseudomonadati</taxon>
        <taxon>Pseudomonadota</taxon>
        <taxon>Gammaproteobacteria</taxon>
        <taxon>Vibrionales</taxon>
        <taxon>Vibrionaceae</taxon>
        <taxon>Photobacterium</taxon>
    </lineage>
</organism>
<dbReference type="EMBL" id="CP005974">
    <property type="protein sequence ID" value="AJR07173.1"/>
    <property type="molecule type" value="Genomic_DNA"/>
</dbReference>
<protein>
    <recommendedName>
        <fullName evidence="3">Cytochrome oxidase</fullName>
    </recommendedName>
</protein>
<dbReference type="Proteomes" id="UP000032303">
    <property type="component" value="Chromosome 2"/>
</dbReference>
<dbReference type="KEGG" id="pgb:H744_2c0437"/>
<keyword evidence="2" id="KW-1185">Reference proteome</keyword>
<dbReference type="PATRIC" id="fig|658445.3.peg.2334"/>
<accession>A0A0C5WJ51</accession>
<dbReference type="HOGENOM" id="CLU_109681_2_0_6"/>
<proteinExistence type="predicted"/>